<dbReference type="HOGENOM" id="CLU_018364_1_0_1"/>
<accession>G0MH64</accession>
<keyword evidence="2" id="KW-0158">Chromosome</keyword>
<sequence>MFGSLFSKLKWPALFSSPTNEPSAHADSTDLESSDIDNSQPVNQHTPQKRRNIAPIGGLLQGTSQTVWNSADINSNSFRNKRKTTQSLTPSSPLSSLRSAKRRKTEQSVKSESLVDERANQEEENGRGSAEHEKESENDGGFFNKFQIFGMKALSAVFSTLSLHDQSSSDSSLDDLPLDDFLLADHTPSTVASTSISTNPSSQSSSRTTTSSARSPRTNVVSSSQSGSPVSSNNYIIHSDPLKKRNNAPAVIVLCSNANDVSPMVDKNRVKIVKEYEWQIPEVCIFSREGSRNGLFEWPTTVKYPVRVKKYTNRQYGQLQYSRKTWTVQTIFSIPHNPDRVLVTYEGYTTVLHQNRSELMRDAPEAFSIHEDREAFLIAMARSGPKNFRKSAKEHRTLVDNEGNHLFGKGDELFWLREEIAYFHTVLHKQYGLGPIFYMSLGEEMEPPFFIYAPTNILHNITLSRCLGRTENKPFEELLKMRQKAKKNKRTLAENGELIIIGGNHCQEGDQCKCDRRFELLYGQEKCCLLKPNAEGLLDFTDFNLSLRRIVVECSDACGCDADCPRRQLQKGQQKPLHICYENQEKGWGVRAGASFKAGEFICEYTGQAFYEPRKNDARGKDDIRPARKGTAYEAGFDVMDNKFILCAEKCGNVARFINHKCRPNSIFIETFSRKLETDPLVPRIAVYAFKDISIGEEITLSYYGDVEFVRVIEPSNIECRCGSGDGCIKYLPARWEHKET</sequence>
<evidence type="ECO:0000256" key="4">
    <source>
        <dbReference type="ARBA" id="ARBA00022679"/>
    </source>
</evidence>
<evidence type="ECO:0000256" key="5">
    <source>
        <dbReference type="ARBA" id="ARBA00022691"/>
    </source>
</evidence>
<dbReference type="GO" id="GO:0032259">
    <property type="term" value="P:methylation"/>
    <property type="evidence" value="ECO:0007669"/>
    <property type="project" value="UniProtKB-KW"/>
</dbReference>
<dbReference type="EMBL" id="GL379794">
    <property type="protein sequence ID" value="EGT57972.1"/>
    <property type="molecule type" value="Genomic_DNA"/>
</dbReference>
<reference evidence="11" key="1">
    <citation type="submission" date="2011-07" db="EMBL/GenBank/DDBJ databases">
        <authorList>
            <consortium name="Caenorhabditis brenneri Sequencing and Analysis Consortium"/>
            <person name="Wilson R.K."/>
        </authorList>
    </citation>
    <scope>NUCLEOTIDE SEQUENCE [LARGE SCALE GENOMIC DNA]</scope>
    <source>
        <strain evidence="11">PB2801</strain>
    </source>
</reference>
<feature type="region of interest" description="Disordered" evidence="8">
    <location>
        <begin position="14"/>
        <end position="51"/>
    </location>
</feature>
<dbReference type="SMART" id="SM00317">
    <property type="entry name" value="SET"/>
    <property type="match status" value="1"/>
</dbReference>
<dbReference type="STRING" id="135651.G0MH64"/>
<evidence type="ECO:0000256" key="1">
    <source>
        <dbReference type="ARBA" id="ARBA00004286"/>
    </source>
</evidence>
<feature type="region of interest" description="Disordered" evidence="8">
    <location>
        <begin position="74"/>
        <end position="139"/>
    </location>
</feature>
<evidence type="ECO:0000313" key="10">
    <source>
        <dbReference type="EMBL" id="EGT57972.1"/>
    </source>
</evidence>
<dbReference type="SUPFAM" id="SSF82199">
    <property type="entry name" value="SET domain"/>
    <property type="match status" value="1"/>
</dbReference>
<proteinExistence type="predicted"/>
<feature type="region of interest" description="Disordered" evidence="8">
    <location>
        <begin position="190"/>
        <end position="233"/>
    </location>
</feature>
<feature type="compositionally biased region" description="Low complexity" evidence="8">
    <location>
        <begin position="85"/>
        <end position="98"/>
    </location>
</feature>
<evidence type="ECO:0000256" key="3">
    <source>
        <dbReference type="ARBA" id="ARBA00022603"/>
    </source>
</evidence>
<evidence type="ECO:0000256" key="7">
    <source>
        <dbReference type="ARBA" id="ARBA00022833"/>
    </source>
</evidence>
<protein>
    <recommendedName>
        <fullName evidence="9">SET domain-containing protein</fullName>
    </recommendedName>
</protein>
<evidence type="ECO:0000256" key="8">
    <source>
        <dbReference type="SAM" id="MobiDB-lite"/>
    </source>
</evidence>
<keyword evidence="6" id="KW-0479">Metal-binding</keyword>
<keyword evidence="7" id="KW-0862">Zinc</keyword>
<keyword evidence="5" id="KW-0949">S-adenosyl-L-methionine</keyword>
<feature type="compositionally biased region" description="Low complexity" evidence="8">
    <location>
        <begin position="192"/>
        <end position="233"/>
    </location>
</feature>
<dbReference type="eggNOG" id="KOG1082">
    <property type="taxonomic scope" value="Eukaryota"/>
</dbReference>
<keyword evidence="4" id="KW-0808">Transferase</keyword>
<dbReference type="OrthoDB" id="5792673at2759"/>
<keyword evidence="11" id="KW-1185">Reference proteome</keyword>
<evidence type="ECO:0000256" key="2">
    <source>
        <dbReference type="ARBA" id="ARBA00022454"/>
    </source>
</evidence>
<dbReference type="InterPro" id="IPR050973">
    <property type="entry name" value="H3K9_Histone-Lys_N-MTase"/>
</dbReference>
<dbReference type="GO" id="GO:0008168">
    <property type="term" value="F:methyltransferase activity"/>
    <property type="evidence" value="ECO:0007669"/>
    <property type="project" value="UniProtKB-KW"/>
</dbReference>
<keyword evidence="3" id="KW-0489">Methyltransferase</keyword>
<feature type="compositionally biased region" description="Basic and acidic residues" evidence="8">
    <location>
        <begin position="105"/>
        <end position="137"/>
    </location>
</feature>
<dbReference type="InterPro" id="IPR001214">
    <property type="entry name" value="SET_dom"/>
</dbReference>
<evidence type="ECO:0000259" key="9">
    <source>
        <dbReference type="PROSITE" id="PS50280"/>
    </source>
</evidence>
<dbReference type="Proteomes" id="UP000008068">
    <property type="component" value="Unassembled WGS sequence"/>
</dbReference>
<dbReference type="Pfam" id="PF00856">
    <property type="entry name" value="SET"/>
    <property type="match status" value="1"/>
</dbReference>
<dbReference type="PROSITE" id="PS50280">
    <property type="entry name" value="SET"/>
    <property type="match status" value="1"/>
</dbReference>
<dbReference type="InParanoid" id="G0MH64"/>
<organism evidence="11">
    <name type="scientific">Caenorhabditis brenneri</name>
    <name type="common">Nematode worm</name>
    <dbReference type="NCBI Taxonomy" id="135651"/>
    <lineage>
        <taxon>Eukaryota</taxon>
        <taxon>Metazoa</taxon>
        <taxon>Ecdysozoa</taxon>
        <taxon>Nematoda</taxon>
        <taxon>Chromadorea</taxon>
        <taxon>Rhabditida</taxon>
        <taxon>Rhabditina</taxon>
        <taxon>Rhabditomorpha</taxon>
        <taxon>Rhabditoidea</taxon>
        <taxon>Rhabditidae</taxon>
        <taxon>Peloderinae</taxon>
        <taxon>Caenorhabditis</taxon>
    </lineage>
</organism>
<dbReference type="PANTHER" id="PTHR46223:SF3">
    <property type="entry name" value="HISTONE-LYSINE N-METHYLTRANSFERASE SET-23"/>
    <property type="match status" value="1"/>
</dbReference>
<comment type="subcellular location">
    <subcellularLocation>
        <location evidence="1">Chromosome</location>
    </subcellularLocation>
</comment>
<evidence type="ECO:0000256" key="6">
    <source>
        <dbReference type="ARBA" id="ARBA00022723"/>
    </source>
</evidence>
<dbReference type="GO" id="GO:0046872">
    <property type="term" value="F:metal ion binding"/>
    <property type="evidence" value="ECO:0007669"/>
    <property type="project" value="UniProtKB-KW"/>
</dbReference>
<feature type="domain" description="SET" evidence="9">
    <location>
        <begin position="575"/>
        <end position="704"/>
    </location>
</feature>
<dbReference type="Gene3D" id="2.170.270.10">
    <property type="entry name" value="SET domain"/>
    <property type="match status" value="1"/>
</dbReference>
<dbReference type="InterPro" id="IPR046341">
    <property type="entry name" value="SET_dom_sf"/>
</dbReference>
<dbReference type="AlphaFoldDB" id="G0MH64"/>
<name>G0MH64_CAEBE</name>
<gene>
    <name evidence="10" type="ORF">CAEBREN_18167</name>
</gene>
<dbReference type="PANTHER" id="PTHR46223">
    <property type="entry name" value="HISTONE-LYSINE N-METHYLTRANSFERASE SUV39H"/>
    <property type="match status" value="1"/>
</dbReference>
<feature type="compositionally biased region" description="Polar residues" evidence="8">
    <location>
        <begin position="36"/>
        <end position="46"/>
    </location>
</feature>
<dbReference type="GO" id="GO:0005694">
    <property type="term" value="C:chromosome"/>
    <property type="evidence" value="ECO:0007669"/>
    <property type="project" value="UniProtKB-SubCell"/>
</dbReference>
<evidence type="ECO:0000313" key="11">
    <source>
        <dbReference type="Proteomes" id="UP000008068"/>
    </source>
</evidence>